<feature type="region of interest" description="Disordered" evidence="1">
    <location>
        <begin position="214"/>
        <end position="239"/>
    </location>
</feature>
<name>A0ABV7GUQ7_9RHOB</name>
<dbReference type="RefSeq" id="WP_275631206.1">
    <property type="nucleotide sequence ID" value="NZ_JARGYD010000001.1"/>
</dbReference>
<protein>
    <submittedName>
        <fullName evidence="3">Hint domain-containing protein</fullName>
    </submittedName>
</protein>
<dbReference type="EMBL" id="JBHRTB010000010">
    <property type="protein sequence ID" value="MFC3143935.1"/>
    <property type="molecule type" value="Genomic_DNA"/>
</dbReference>
<dbReference type="InterPro" id="IPR036844">
    <property type="entry name" value="Hint_dom_sf"/>
</dbReference>
<sequence>MPIVAIYEWDRVNLPGHLTQSNILYDMDANHPNAQYYDPAQPTWTGYTYTYQGGAPAQLHITDDDPYFEDGYTETGAAQVLNQDITLNGKTYSAGDVVQAEFSLVDASGVEVWVIRIGGENVGFSVPAWVTGFPAGSSFYPVESRDGDPAGSSDNTSSSELYSNVACFTSATPVDTPSGAVQAGRLRAGDRVMTLDHGPQPVLWTGRSRADFRGREDGRRPIRFEPGALGPGTPSDSVDLSPQHRVLLTEDEGRQMLAPACGLLPLRGVRVRHGCPAMVYVHVLMPRHEILTSNAMPVESLFPGQMALAALSPPARSSLRLALQQYGQTPETYGDKARPTLTRREAAEWARTRRHAAEIAEDH</sequence>
<comment type="caution">
    <text evidence="3">The sequence shown here is derived from an EMBL/GenBank/DDBJ whole genome shotgun (WGS) entry which is preliminary data.</text>
</comment>
<organism evidence="3 4">
    <name type="scientific">Psychromarinibacter halotolerans</name>
    <dbReference type="NCBI Taxonomy" id="1775175"/>
    <lineage>
        <taxon>Bacteria</taxon>
        <taxon>Pseudomonadati</taxon>
        <taxon>Pseudomonadota</taxon>
        <taxon>Alphaproteobacteria</taxon>
        <taxon>Rhodobacterales</taxon>
        <taxon>Paracoccaceae</taxon>
        <taxon>Psychromarinibacter</taxon>
    </lineage>
</organism>
<dbReference type="InterPro" id="IPR028992">
    <property type="entry name" value="Hedgehog/Intein_dom"/>
</dbReference>
<evidence type="ECO:0000313" key="4">
    <source>
        <dbReference type="Proteomes" id="UP001595632"/>
    </source>
</evidence>
<dbReference type="SUPFAM" id="SSF51294">
    <property type="entry name" value="Hedgehog/intein (Hint) domain"/>
    <property type="match status" value="1"/>
</dbReference>
<gene>
    <name evidence="3" type="ORF">ACFOGP_14530</name>
</gene>
<keyword evidence="4" id="KW-1185">Reference proteome</keyword>
<evidence type="ECO:0000256" key="1">
    <source>
        <dbReference type="SAM" id="MobiDB-lite"/>
    </source>
</evidence>
<proteinExistence type="predicted"/>
<evidence type="ECO:0000259" key="2">
    <source>
        <dbReference type="Pfam" id="PF13403"/>
    </source>
</evidence>
<accession>A0ABV7GUQ7</accession>
<dbReference type="Proteomes" id="UP001595632">
    <property type="component" value="Unassembled WGS sequence"/>
</dbReference>
<feature type="domain" description="Hedgehog/Intein (Hint)" evidence="2">
    <location>
        <begin position="167"/>
        <end position="304"/>
    </location>
</feature>
<reference evidence="4" key="1">
    <citation type="journal article" date="2019" name="Int. J. Syst. Evol. Microbiol.">
        <title>The Global Catalogue of Microorganisms (GCM) 10K type strain sequencing project: providing services to taxonomists for standard genome sequencing and annotation.</title>
        <authorList>
            <consortium name="The Broad Institute Genomics Platform"/>
            <consortium name="The Broad Institute Genome Sequencing Center for Infectious Disease"/>
            <person name="Wu L."/>
            <person name="Ma J."/>
        </authorList>
    </citation>
    <scope>NUCLEOTIDE SEQUENCE [LARGE SCALE GENOMIC DNA]</scope>
    <source>
        <strain evidence="4">KCTC 52366</strain>
    </source>
</reference>
<dbReference type="Pfam" id="PF13403">
    <property type="entry name" value="Hint_2"/>
    <property type="match status" value="1"/>
</dbReference>
<feature type="compositionally biased region" description="Basic and acidic residues" evidence="1">
    <location>
        <begin position="214"/>
        <end position="223"/>
    </location>
</feature>
<evidence type="ECO:0000313" key="3">
    <source>
        <dbReference type="EMBL" id="MFC3143935.1"/>
    </source>
</evidence>